<organism evidence="1 2">
    <name type="scientific">Cytophaga hutchinsonii (strain ATCC 33406 / DSM 1761 / CIP 103989 / NBRC 15051 / NCIMB 9469 / D465)</name>
    <dbReference type="NCBI Taxonomy" id="269798"/>
    <lineage>
        <taxon>Bacteria</taxon>
        <taxon>Pseudomonadati</taxon>
        <taxon>Bacteroidota</taxon>
        <taxon>Cytophagia</taxon>
        <taxon>Cytophagales</taxon>
        <taxon>Cytophagaceae</taxon>
        <taxon>Cytophaga</taxon>
    </lineage>
</organism>
<reference evidence="1 2" key="1">
    <citation type="journal article" date="2007" name="Appl. Environ. Microbiol.">
        <title>Genome sequence of the cellulolytic gliding bacterium Cytophaga hutchinsonii.</title>
        <authorList>
            <person name="Xie G."/>
            <person name="Bruce D.C."/>
            <person name="Challacombe J.F."/>
            <person name="Chertkov O."/>
            <person name="Detter J.C."/>
            <person name="Gilna P."/>
            <person name="Han C.S."/>
            <person name="Lucas S."/>
            <person name="Misra M."/>
            <person name="Myers G.L."/>
            <person name="Richardson P."/>
            <person name="Tapia R."/>
            <person name="Thayer N."/>
            <person name="Thompson L.S."/>
            <person name="Brettin T.S."/>
            <person name="Henrissat B."/>
            <person name="Wilson D.B."/>
            <person name="McBride M.J."/>
        </authorList>
    </citation>
    <scope>NUCLEOTIDE SEQUENCE [LARGE SCALE GENOMIC DNA]</scope>
    <source>
        <strain evidence="2">ATCC 33406 / DSM 1761 / CIP 103989 / NBRC 15051 / NCIMB 9469 / D465</strain>
    </source>
</reference>
<evidence type="ECO:0000313" key="2">
    <source>
        <dbReference type="Proteomes" id="UP000001822"/>
    </source>
</evidence>
<dbReference type="InterPro" id="IPR019861">
    <property type="entry name" value="PorP/SprF_Bacteroidetes"/>
</dbReference>
<dbReference type="NCBIfam" id="TIGR03519">
    <property type="entry name" value="T9SS_PorP_fam"/>
    <property type="match status" value="1"/>
</dbReference>
<evidence type="ECO:0000313" key="1">
    <source>
        <dbReference type="EMBL" id="ABG58904.1"/>
    </source>
</evidence>
<proteinExistence type="predicted"/>
<sequence length="346" mass="39308">MYLGNKLTVKKLGILISCFLYFQLEISAQDIQFSQFYANVLYLNPAFAGSAHQTRVIGHQRLQWPRLDAKYITSSFSIDHFFTKTKSGLGLMVLRDVQGSNIISSTEISMQYSYELILTSKLAFRAGAQGTYASRYVNYSYLKFPDQYTVDGFTGQSTQEPFGHNTVSYFDVSVGGILYSDKFWAGVSVYHMNTPNQSFYGDASNLPVKTTFMGGYRFDLSPKNDRSRVQDDEVTLTPTFNYKAQGKSDQLDLGLYGIYHHLMLGMWYRGIPVKHYNKGLQNNESIVCLIGWKIRGLRLGYSYDFTVSKLSLGRTGGSHEINITYIFSKPPKKKKPIKKIPCPDFK</sequence>
<gene>
    <name evidence="1" type="ordered locus">CHU_1635</name>
</gene>
<evidence type="ECO:0008006" key="3">
    <source>
        <dbReference type="Google" id="ProtNLM"/>
    </source>
</evidence>
<dbReference type="EMBL" id="CP000383">
    <property type="protein sequence ID" value="ABG58904.1"/>
    <property type="molecule type" value="Genomic_DNA"/>
</dbReference>
<keyword evidence="2" id="KW-1185">Reference proteome</keyword>
<dbReference type="Proteomes" id="UP000001822">
    <property type="component" value="Chromosome"/>
</dbReference>
<dbReference type="OrthoDB" id="1186563at2"/>
<dbReference type="Pfam" id="PF11751">
    <property type="entry name" value="PorP_SprF"/>
    <property type="match status" value="1"/>
</dbReference>
<name>A0A6N4SRE1_CYTH3</name>
<dbReference type="KEGG" id="chu:CHU_1635"/>
<accession>A0A6N4SRE1</accession>
<protein>
    <recommendedName>
        <fullName evidence="3">Bacteroidetes-specific membrane protein</fullName>
    </recommendedName>
</protein>
<dbReference type="AlphaFoldDB" id="A0A6N4SRE1"/>